<evidence type="ECO:0000313" key="3">
    <source>
        <dbReference type="Proteomes" id="UP000435357"/>
    </source>
</evidence>
<reference evidence="2 3" key="1">
    <citation type="submission" date="2019-09" db="EMBL/GenBank/DDBJ databases">
        <title>Genomes of Cryomorphaceae.</title>
        <authorList>
            <person name="Bowman J.P."/>
        </authorList>
    </citation>
    <scope>NUCLEOTIDE SEQUENCE [LARGE SCALE GENOMIC DNA]</scope>
    <source>
        <strain evidence="2 3">KCTC 52047</strain>
    </source>
</reference>
<dbReference type="PROSITE" id="PS51257">
    <property type="entry name" value="PROKAR_LIPOPROTEIN"/>
    <property type="match status" value="1"/>
</dbReference>
<keyword evidence="3" id="KW-1185">Reference proteome</keyword>
<feature type="compositionally biased region" description="Low complexity" evidence="1">
    <location>
        <begin position="29"/>
        <end position="41"/>
    </location>
</feature>
<accession>A0A6N6M6Y1</accession>
<name>A0A6N6M6Y1_9FLAO</name>
<dbReference type="EMBL" id="WACR01000002">
    <property type="protein sequence ID" value="KAB1065558.1"/>
    <property type="molecule type" value="Genomic_DNA"/>
</dbReference>
<organism evidence="2 3">
    <name type="scientific">Salibacter halophilus</name>
    <dbReference type="NCBI Taxonomy" id="1803916"/>
    <lineage>
        <taxon>Bacteria</taxon>
        <taxon>Pseudomonadati</taxon>
        <taxon>Bacteroidota</taxon>
        <taxon>Flavobacteriia</taxon>
        <taxon>Flavobacteriales</taxon>
        <taxon>Salibacteraceae</taxon>
        <taxon>Salibacter</taxon>
    </lineage>
</organism>
<dbReference type="OrthoDB" id="5498726at2"/>
<dbReference type="AlphaFoldDB" id="A0A6N6M6Y1"/>
<sequence>MSIQKVIAISLLATVGLASCNKDDDDDNNPSPSIPNNYSSNNFEANAASQIELGDELEALASKIGEGDDGSKLDQSEVDALYTSGLKGGGTFDYTNFIESDVLPLVGPESGQSWDVVTNPDSGGGVFAGRFLSYTGLEHKQLVEKAYFMGGHYIQAYSIAYDDGFSSTDVDKLLALFGTTPNFPMGASNAQVSDRFSAKYAARRTPETGGFYLDARKALIIAKYHLDNGASPDAFEVRDQIDNFFAAWEKSIAATAINYMYSTLDVITKSNPTDEELANALHAHSEAVAFILGAYQLPSGEYLIASDSQLESVLSLLKFNDINYDNSDAYLFASEPNDHYLDISIAMDQLKETYNFTDDQMESFKINWVNEDNR</sequence>
<evidence type="ECO:0008006" key="4">
    <source>
        <dbReference type="Google" id="ProtNLM"/>
    </source>
</evidence>
<dbReference type="Proteomes" id="UP000435357">
    <property type="component" value="Unassembled WGS sequence"/>
</dbReference>
<comment type="caution">
    <text evidence="2">The sequence shown here is derived from an EMBL/GenBank/DDBJ whole genome shotgun (WGS) entry which is preliminary data.</text>
</comment>
<feature type="region of interest" description="Disordered" evidence="1">
    <location>
        <begin position="21"/>
        <end position="41"/>
    </location>
</feature>
<gene>
    <name evidence="2" type="ORF">F3059_02590</name>
</gene>
<proteinExistence type="predicted"/>
<evidence type="ECO:0000313" key="2">
    <source>
        <dbReference type="EMBL" id="KAB1065558.1"/>
    </source>
</evidence>
<dbReference type="RefSeq" id="WP_151166382.1">
    <property type="nucleotide sequence ID" value="NZ_WACR01000002.1"/>
</dbReference>
<evidence type="ECO:0000256" key="1">
    <source>
        <dbReference type="SAM" id="MobiDB-lite"/>
    </source>
</evidence>
<protein>
    <recommendedName>
        <fullName evidence="4">DUF4856 domain-containing protein</fullName>
    </recommendedName>
</protein>